<dbReference type="GO" id="GO:0006308">
    <property type="term" value="P:DNA catabolic process"/>
    <property type="evidence" value="ECO:0007669"/>
    <property type="project" value="UniProtKB-UniRule"/>
</dbReference>
<evidence type="ECO:0000256" key="14">
    <source>
        <dbReference type="SAM" id="MobiDB-lite"/>
    </source>
</evidence>
<reference evidence="16 17" key="1">
    <citation type="submission" date="2015-09" db="EMBL/GenBank/DDBJ databases">
        <title>Draft genome of the scarab beetle Oryctes borbonicus.</title>
        <authorList>
            <person name="Meyer J.M."/>
            <person name="Markov G.V."/>
            <person name="Baskaran P."/>
            <person name="Herrmann M."/>
            <person name="Sommer R.J."/>
            <person name="Roedelsperger C."/>
        </authorList>
    </citation>
    <scope>NUCLEOTIDE SEQUENCE [LARGE SCALE GENOMIC DNA]</scope>
    <source>
        <strain evidence="16">OB123</strain>
        <tissue evidence="16">Whole animal</tissue>
    </source>
</reference>
<evidence type="ECO:0000256" key="10">
    <source>
        <dbReference type="ARBA" id="ARBA00023172"/>
    </source>
</evidence>
<evidence type="ECO:0000256" key="1">
    <source>
        <dbReference type="ARBA" id="ARBA00001946"/>
    </source>
</evidence>
<protein>
    <recommendedName>
        <fullName evidence="13">Crossover junction endonuclease MUS81</fullName>
        <ecNumber evidence="13">3.1.22.-</ecNumber>
    </recommendedName>
</protein>
<sequence length="505" mass="57558">DCKILCGFGDRLCQMLDEKLDAQNNEQGDESDPDKTIHYIPENIEVRKEKRQLDIKSQKKKSPLSPKRNRKEYNPAYRSGAYAILITLYENCVGNCTSMTKNEIVEKAQNLCDKSFTKPERGSYYTSWSSMKALLEKELVAKHGNPANFCLTASGKDLAVKLYDNNVTQMLEREAIENQAIKNKPTQNIQKENEIVHIGDNLEDKVKTSQSSNKSEKISDFETVLFVPNTFEVRLVVDKQETLGAKEKLQNDPILLELTNLGVPHDVKHLKVGDYVWICRNKETPNVELVLPYVVERKRMDDFGSSIKDGRYHEQKFRLKQCGIQNIIYLIESYGDNTHTGLPLTSLYQAATNTLIHDGFTVKFCENLKGTAHYLHMMTKILKENYESKTIMSCPKVNLEKSTINDDLVPLMNFQEFNQSGAKYKNFTASEMFIKHLVQLKGLSIDKAIAIVEKYPTVKLLKEGCDNDSEETKEIIANIQFGKKKRIGPAISNTLCGFYTSDEFP</sequence>
<dbReference type="EC" id="3.1.22.-" evidence="13"/>
<dbReference type="GO" id="GO:0046872">
    <property type="term" value="F:metal ion binding"/>
    <property type="evidence" value="ECO:0007669"/>
    <property type="project" value="UniProtKB-UniRule"/>
</dbReference>
<feature type="non-terminal residue" evidence="16">
    <location>
        <position position="1"/>
    </location>
</feature>
<dbReference type="InterPro" id="IPR011335">
    <property type="entry name" value="Restrct_endonuc-II-like"/>
</dbReference>
<keyword evidence="11 13" id="KW-0234">DNA repair</keyword>
<feature type="region of interest" description="Disordered" evidence="14">
    <location>
        <begin position="50"/>
        <end position="72"/>
    </location>
</feature>
<keyword evidence="7 13" id="KW-0227">DNA damage</keyword>
<dbReference type="FunFam" id="1.10.10.10:FF:000307">
    <property type="entry name" value="Crossover junction endonuclease MUS81"/>
    <property type="match status" value="1"/>
</dbReference>
<dbReference type="GO" id="GO:0008821">
    <property type="term" value="F:crossover junction DNA endonuclease activity"/>
    <property type="evidence" value="ECO:0007669"/>
    <property type="project" value="UniProtKB-UniRule"/>
</dbReference>
<evidence type="ECO:0000256" key="8">
    <source>
        <dbReference type="ARBA" id="ARBA00022801"/>
    </source>
</evidence>
<evidence type="ECO:0000256" key="5">
    <source>
        <dbReference type="ARBA" id="ARBA00022723"/>
    </source>
</evidence>
<dbReference type="FunFam" id="3.40.50.10130:FF:000003">
    <property type="entry name" value="Crossover junction endonuclease MUS81"/>
    <property type="match status" value="1"/>
</dbReference>
<dbReference type="InterPro" id="IPR036388">
    <property type="entry name" value="WH-like_DNA-bd_sf"/>
</dbReference>
<dbReference type="PANTHER" id="PTHR13451">
    <property type="entry name" value="CLASS II CROSSOVER JUNCTION ENDONUCLEASE MUS81"/>
    <property type="match status" value="1"/>
</dbReference>
<evidence type="ECO:0000256" key="11">
    <source>
        <dbReference type="ARBA" id="ARBA00023204"/>
    </source>
</evidence>
<dbReference type="InterPro" id="IPR033309">
    <property type="entry name" value="Mus81"/>
</dbReference>
<keyword evidence="9 13" id="KW-0460">Magnesium</keyword>
<feature type="domain" description="ERCC4" evidence="15">
    <location>
        <begin position="234"/>
        <end position="335"/>
    </location>
</feature>
<keyword evidence="4 13" id="KW-0540">Nuclease</keyword>
<evidence type="ECO:0000259" key="15">
    <source>
        <dbReference type="SMART" id="SM00891"/>
    </source>
</evidence>
<dbReference type="GO" id="GO:0048257">
    <property type="term" value="F:3'-flap endonuclease activity"/>
    <property type="evidence" value="ECO:0007669"/>
    <property type="project" value="TreeGrafter"/>
</dbReference>
<dbReference type="SMART" id="SM00891">
    <property type="entry name" value="ERCC4"/>
    <property type="match status" value="1"/>
</dbReference>
<keyword evidence="12 13" id="KW-0539">Nucleus</keyword>
<name>A0A0T6AZJ2_9SCAR</name>
<evidence type="ECO:0000256" key="13">
    <source>
        <dbReference type="RuleBase" id="RU369042"/>
    </source>
</evidence>
<comment type="cofactor">
    <cofactor evidence="1 13">
        <name>Mg(2+)</name>
        <dbReference type="ChEBI" id="CHEBI:18420"/>
    </cofactor>
</comment>
<dbReference type="InterPro" id="IPR006166">
    <property type="entry name" value="ERCC4_domain"/>
</dbReference>
<feature type="compositionally biased region" description="Basic residues" evidence="14">
    <location>
        <begin position="58"/>
        <end position="70"/>
    </location>
</feature>
<dbReference type="InterPro" id="IPR047417">
    <property type="entry name" value="WHD_MUS81"/>
</dbReference>
<keyword evidence="8 13" id="KW-0378">Hydrolase</keyword>
<dbReference type="GO" id="GO:0003677">
    <property type="term" value="F:DNA binding"/>
    <property type="evidence" value="ECO:0007669"/>
    <property type="project" value="UniProtKB-UniRule"/>
</dbReference>
<dbReference type="CDD" id="cd20074">
    <property type="entry name" value="XPF_nuclease_Mus81"/>
    <property type="match status" value="1"/>
</dbReference>
<dbReference type="GO" id="GO:0000712">
    <property type="term" value="P:resolution of meiotic recombination intermediates"/>
    <property type="evidence" value="ECO:0007669"/>
    <property type="project" value="TreeGrafter"/>
</dbReference>
<comment type="subunit">
    <text evidence="13">Interacts with EME1.</text>
</comment>
<dbReference type="Gene3D" id="3.40.50.10130">
    <property type="match status" value="1"/>
</dbReference>
<dbReference type="InterPro" id="IPR047416">
    <property type="entry name" value="XPF_nuclease_Mus81"/>
</dbReference>
<dbReference type="GO" id="GO:0005634">
    <property type="term" value="C:nucleus"/>
    <property type="evidence" value="ECO:0007669"/>
    <property type="project" value="UniProtKB-SubCell"/>
</dbReference>
<comment type="function">
    <text evidence="13">Interacts with EME1 to form a DNA structure-specific endonuclease with substrate preference for branched DNA structures with a 5'-end at the branch nick. Typical substrates include 3'-flap structures, D-loops, replication forks and nicked Holliday junctions. May be required in mitosis for the processing of stalled or collapsed replication fork intermediates. May be required in meiosis for the repair of meiosis-specific double strand breaks subsequent to single-end invasion (SEI).</text>
</comment>
<evidence type="ECO:0000256" key="6">
    <source>
        <dbReference type="ARBA" id="ARBA00022759"/>
    </source>
</evidence>
<dbReference type="Pfam" id="PF21136">
    <property type="entry name" value="WHD_MUS81"/>
    <property type="match status" value="1"/>
</dbReference>
<dbReference type="InterPro" id="IPR042530">
    <property type="entry name" value="EME1/EME2_C"/>
</dbReference>
<organism evidence="16 17">
    <name type="scientific">Oryctes borbonicus</name>
    <dbReference type="NCBI Taxonomy" id="1629725"/>
    <lineage>
        <taxon>Eukaryota</taxon>
        <taxon>Metazoa</taxon>
        <taxon>Ecdysozoa</taxon>
        <taxon>Arthropoda</taxon>
        <taxon>Hexapoda</taxon>
        <taxon>Insecta</taxon>
        <taxon>Pterygota</taxon>
        <taxon>Neoptera</taxon>
        <taxon>Endopterygota</taxon>
        <taxon>Coleoptera</taxon>
        <taxon>Polyphaga</taxon>
        <taxon>Scarabaeiformia</taxon>
        <taxon>Scarabaeidae</taxon>
        <taxon>Dynastinae</taxon>
        <taxon>Oryctes</taxon>
    </lineage>
</organism>
<comment type="subcellular location">
    <subcellularLocation>
        <location evidence="2 13">Nucleus</location>
    </subcellularLocation>
</comment>
<evidence type="ECO:0000256" key="2">
    <source>
        <dbReference type="ARBA" id="ARBA00004123"/>
    </source>
</evidence>
<dbReference type="Proteomes" id="UP000051574">
    <property type="component" value="Unassembled WGS sequence"/>
</dbReference>
<dbReference type="OrthoDB" id="5963188at2759"/>
<evidence type="ECO:0000256" key="12">
    <source>
        <dbReference type="ARBA" id="ARBA00023242"/>
    </source>
</evidence>
<evidence type="ECO:0000256" key="9">
    <source>
        <dbReference type="ARBA" id="ARBA00022842"/>
    </source>
</evidence>
<evidence type="ECO:0000256" key="3">
    <source>
        <dbReference type="ARBA" id="ARBA00010015"/>
    </source>
</evidence>
<dbReference type="Gene3D" id="1.10.150.670">
    <property type="entry name" value="Crossover junction endonuclease EME1, DNA-binding domain"/>
    <property type="match status" value="1"/>
</dbReference>
<dbReference type="PANTHER" id="PTHR13451:SF0">
    <property type="entry name" value="CROSSOVER JUNCTION ENDONUCLEASE MUS81"/>
    <property type="match status" value="1"/>
</dbReference>
<dbReference type="Gene3D" id="1.10.10.10">
    <property type="entry name" value="Winged helix-like DNA-binding domain superfamily/Winged helix DNA-binding domain"/>
    <property type="match status" value="1"/>
</dbReference>
<proteinExistence type="inferred from homology"/>
<dbReference type="CDD" id="cd21036">
    <property type="entry name" value="WH_MUS81"/>
    <property type="match status" value="1"/>
</dbReference>
<dbReference type="GO" id="GO:0031573">
    <property type="term" value="P:mitotic intra-S DNA damage checkpoint signaling"/>
    <property type="evidence" value="ECO:0007669"/>
    <property type="project" value="TreeGrafter"/>
</dbReference>
<comment type="similarity">
    <text evidence="3 13">Belongs to the XPF family.</text>
</comment>
<keyword evidence="5 13" id="KW-0479">Metal-binding</keyword>
<evidence type="ECO:0000313" key="16">
    <source>
        <dbReference type="EMBL" id="KRT80254.1"/>
    </source>
</evidence>
<dbReference type="GO" id="GO:0048476">
    <property type="term" value="C:Holliday junction resolvase complex"/>
    <property type="evidence" value="ECO:0007669"/>
    <property type="project" value="UniProtKB-UniRule"/>
</dbReference>
<dbReference type="GO" id="GO:0000727">
    <property type="term" value="P:double-strand break repair via break-induced replication"/>
    <property type="evidence" value="ECO:0007669"/>
    <property type="project" value="UniProtKB-UniRule"/>
</dbReference>
<keyword evidence="17" id="KW-1185">Reference proteome</keyword>
<keyword evidence="10 13" id="KW-0233">DNA recombination</keyword>
<evidence type="ECO:0000313" key="17">
    <source>
        <dbReference type="Proteomes" id="UP000051574"/>
    </source>
</evidence>
<dbReference type="Pfam" id="PF02732">
    <property type="entry name" value="ERCC4"/>
    <property type="match status" value="1"/>
</dbReference>
<comment type="caution">
    <text evidence="16">The sequence shown here is derived from an EMBL/GenBank/DDBJ whole genome shotgun (WGS) entry which is preliminary data.</text>
</comment>
<accession>A0A0T6AZJ2</accession>
<dbReference type="EMBL" id="LJIG01022498">
    <property type="protein sequence ID" value="KRT80254.1"/>
    <property type="molecule type" value="Genomic_DNA"/>
</dbReference>
<dbReference type="SUPFAM" id="SSF52980">
    <property type="entry name" value="Restriction endonuclease-like"/>
    <property type="match status" value="1"/>
</dbReference>
<gene>
    <name evidence="16" type="ORF">AMK59_6977</name>
</gene>
<evidence type="ECO:0000256" key="4">
    <source>
        <dbReference type="ARBA" id="ARBA00022722"/>
    </source>
</evidence>
<dbReference type="AlphaFoldDB" id="A0A0T6AZJ2"/>
<evidence type="ECO:0000256" key="7">
    <source>
        <dbReference type="ARBA" id="ARBA00022763"/>
    </source>
</evidence>
<keyword evidence="6 13" id="KW-0255">Endonuclease</keyword>